<dbReference type="SUPFAM" id="SSF47413">
    <property type="entry name" value="lambda repressor-like DNA-binding domains"/>
    <property type="match status" value="1"/>
</dbReference>
<name>A0AAD1AGP4_9MICO</name>
<dbReference type="InterPro" id="IPR001387">
    <property type="entry name" value="Cro/C1-type_HTH"/>
</dbReference>
<dbReference type="EMBL" id="CP028130">
    <property type="protein sequence ID" value="AZZ56950.1"/>
    <property type="molecule type" value="Genomic_DNA"/>
</dbReference>
<dbReference type="Gene3D" id="1.10.260.40">
    <property type="entry name" value="lambda repressor-like DNA-binding domains"/>
    <property type="match status" value="2"/>
</dbReference>
<evidence type="ECO:0000313" key="3">
    <source>
        <dbReference type="Proteomes" id="UP000283946"/>
    </source>
</evidence>
<feature type="domain" description="HTH cro/C1-type" evidence="1">
    <location>
        <begin position="26"/>
        <end position="70"/>
    </location>
</feature>
<dbReference type="GO" id="GO:0003677">
    <property type="term" value="F:DNA binding"/>
    <property type="evidence" value="ECO:0007669"/>
    <property type="project" value="InterPro"/>
</dbReference>
<evidence type="ECO:0000259" key="1">
    <source>
        <dbReference type="PROSITE" id="PS50943"/>
    </source>
</evidence>
<accession>A0AAD1AGP4</accession>
<protein>
    <recommendedName>
        <fullName evidence="1">HTH cro/C1-type domain-containing protein</fullName>
    </recommendedName>
</protein>
<proteinExistence type="predicted"/>
<reference evidence="2 3" key="1">
    <citation type="submission" date="2018-03" db="EMBL/GenBank/DDBJ databases">
        <title>Bacteriophage NCPPB3778 and a type I-E CRISPR drive the evolution of the US Biological Select Agent, Rathayibacter toxicus.</title>
        <authorList>
            <person name="Davis E.W.II."/>
            <person name="Tabima J.F."/>
            <person name="Weisberg A.J."/>
            <person name="Dantas Lopes L."/>
            <person name="Wiseman M.S."/>
            <person name="Wiseman M.S."/>
            <person name="Pupko T."/>
            <person name="Belcher M.S."/>
            <person name="Sechler A.J."/>
            <person name="Tancos M.A."/>
            <person name="Schroeder B.K."/>
            <person name="Murray T.D."/>
            <person name="Luster D.G."/>
            <person name="Schneider W.L."/>
            <person name="Rogers E."/>
            <person name="Andreote F.D."/>
            <person name="Grunwald N.J."/>
            <person name="Putnam M.L."/>
            <person name="Chang J.H."/>
        </authorList>
    </citation>
    <scope>NUCLEOTIDE SEQUENCE [LARGE SCALE GENOMIC DNA]</scope>
    <source>
        <strain evidence="2 3">NCCPB 2253</strain>
    </source>
</reference>
<gene>
    <name evidence="2" type="ORF">C7V51_14470</name>
</gene>
<dbReference type="CDD" id="cd00093">
    <property type="entry name" value="HTH_XRE"/>
    <property type="match status" value="1"/>
</dbReference>
<evidence type="ECO:0000313" key="2">
    <source>
        <dbReference type="EMBL" id="AZZ56950.1"/>
    </source>
</evidence>
<dbReference type="Proteomes" id="UP000283946">
    <property type="component" value="Chromosome"/>
</dbReference>
<dbReference type="KEGG" id="ria:C7V51_14470"/>
<organism evidence="2 3">
    <name type="scientific">Rathayibacter iranicus</name>
    <dbReference type="NCBI Taxonomy" id="59737"/>
    <lineage>
        <taxon>Bacteria</taxon>
        <taxon>Bacillati</taxon>
        <taxon>Actinomycetota</taxon>
        <taxon>Actinomycetes</taxon>
        <taxon>Micrococcales</taxon>
        <taxon>Microbacteriaceae</taxon>
        <taxon>Rathayibacter</taxon>
    </lineage>
</organism>
<dbReference type="RefSeq" id="WP_104266162.1">
    <property type="nucleotide sequence ID" value="NZ_CP028130.1"/>
</dbReference>
<feature type="domain" description="HTH cro/C1-type" evidence="1">
    <location>
        <begin position="154"/>
        <end position="175"/>
    </location>
</feature>
<dbReference type="AlphaFoldDB" id="A0AAD1AGP4"/>
<dbReference type="InterPro" id="IPR010982">
    <property type="entry name" value="Lambda_DNA-bd_dom_sf"/>
</dbReference>
<sequence length="233" mass="25419">MDVELTNVNAVIGEAVKSAILNTGSTVKAAAERAGLPYRTVLRYIKGERDMPVPVLLALVHATNADLDALVKQLRGRVVFKEMGNYVPDGNSIPAEEFSSLHPDEVARRLSLVFSSRGLDVTTSHTKVPEALLQSEASIDRQEWGLLIAGRLPSAPRVDVLFAVAQALDVDPVYFLRDDPELVEAVEARLEFDSAMLNLRIERVAARSLGTIQPAELRGIAAVVSEIVTELRR</sequence>
<dbReference type="PROSITE" id="PS50943">
    <property type="entry name" value="HTH_CROC1"/>
    <property type="match status" value="2"/>
</dbReference>
<dbReference type="SMART" id="SM00530">
    <property type="entry name" value="HTH_XRE"/>
    <property type="match status" value="2"/>
</dbReference>